<proteinExistence type="predicted"/>
<dbReference type="EMBL" id="LRDB01000001">
    <property type="protein sequence ID" value="KYG83729.1"/>
    <property type="molecule type" value="Genomic_DNA"/>
</dbReference>
<protein>
    <submittedName>
        <fullName evidence="1">Uncharacterized protein</fullName>
    </submittedName>
</protein>
<organism evidence="1 2">
    <name type="scientific">Roseivirga echinicomitans</name>
    <dbReference type="NCBI Taxonomy" id="296218"/>
    <lineage>
        <taxon>Bacteria</taxon>
        <taxon>Pseudomonadati</taxon>
        <taxon>Bacteroidota</taxon>
        <taxon>Cytophagia</taxon>
        <taxon>Cytophagales</taxon>
        <taxon>Roseivirgaceae</taxon>
        <taxon>Roseivirga</taxon>
    </lineage>
</organism>
<evidence type="ECO:0000313" key="1">
    <source>
        <dbReference type="EMBL" id="KYG83729.1"/>
    </source>
</evidence>
<gene>
    <name evidence="1" type="ORF">AWN68_02680</name>
</gene>
<accession>A0A150XY77</accession>
<reference evidence="1 2" key="1">
    <citation type="submission" date="2016-01" db="EMBL/GenBank/DDBJ databases">
        <title>Genome sequencing of Roseivirga echinicomitans KMM 6058.</title>
        <authorList>
            <person name="Selvaratnam C."/>
            <person name="Thevarajoo S."/>
            <person name="Goh K.M."/>
            <person name="Ee R."/>
            <person name="Chan K.-G."/>
            <person name="Chong C.S."/>
        </authorList>
    </citation>
    <scope>NUCLEOTIDE SEQUENCE [LARGE SCALE GENOMIC DNA]</scope>
    <source>
        <strain evidence="1 2">KMM 6058</strain>
    </source>
</reference>
<evidence type="ECO:0000313" key="2">
    <source>
        <dbReference type="Proteomes" id="UP000075615"/>
    </source>
</evidence>
<dbReference type="Proteomes" id="UP000075615">
    <property type="component" value="Unassembled WGS sequence"/>
</dbReference>
<dbReference type="STRING" id="296218.AWN68_02680"/>
<name>A0A150XY77_9BACT</name>
<keyword evidence="2" id="KW-1185">Reference proteome</keyword>
<dbReference type="AlphaFoldDB" id="A0A150XY77"/>
<sequence>MKVEGMFFYNKERHLEEYLQVVSRISDSCMPWEQKGEALSMLLRRNYILNSFALVMQIVRKSSLSNAERYSGKQKRILESHSTLD</sequence>
<comment type="caution">
    <text evidence="1">The sequence shown here is derived from an EMBL/GenBank/DDBJ whole genome shotgun (WGS) entry which is preliminary data.</text>
</comment>